<protein>
    <submittedName>
        <fullName evidence="2">Imidazolonepropionase-like amidohydrolase</fullName>
    </submittedName>
</protein>
<evidence type="ECO:0000313" key="2">
    <source>
        <dbReference type="EMBL" id="MDQ0314950.1"/>
    </source>
</evidence>
<dbReference type="InterPro" id="IPR057744">
    <property type="entry name" value="OTAase-like"/>
</dbReference>
<dbReference type="GO" id="GO:0016810">
    <property type="term" value="F:hydrolase activity, acting on carbon-nitrogen (but not peptide) bonds"/>
    <property type="evidence" value="ECO:0007669"/>
    <property type="project" value="InterPro"/>
</dbReference>
<dbReference type="InterPro" id="IPR051781">
    <property type="entry name" value="Metallo-dep_Hydrolase"/>
</dbReference>
<dbReference type="PANTHER" id="PTHR43135:SF3">
    <property type="entry name" value="ALPHA-D-RIBOSE 1-METHYLPHOSPHONATE 5-TRIPHOSPHATE DIPHOSPHATASE"/>
    <property type="match status" value="1"/>
</dbReference>
<dbReference type="RefSeq" id="WP_306884734.1">
    <property type="nucleotide sequence ID" value="NZ_JAUSUL010000001.1"/>
</dbReference>
<dbReference type="Proteomes" id="UP001229244">
    <property type="component" value="Unassembled WGS sequence"/>
</dbReference>
<dbReference type="InterPro" id="IPR011059">
    <property type="entry name" value="Metal-dep_hydrolase_composite"/>
</dbReference>
<dbReference type="AlphaFoldDB" id="A0AAE3VNL0"/>
<dbReference type="InterPro" id="IPR006680">
    <property type="entry name" value="Amidohydro-rel"/>
</dbReference>
<organism evidence="2 3">
    <name type="scientific">Amorphus orientalis</name>
    <dbReference type="NCBI Taxonomy" id="649198"/>
    <lineage>
        <taxon>Bacteria</taxon>
        <taxon>Pseudomonadati</taxon>
        <taxon>Pseudomonadota</taxon>
        <taxon>Alphaproteobacteria</taxon>
        <taxon>Hyphomicrobiales</taxon>
        <taxon>Amorphaceae</taxon>
        <taxon>Amorphus</taxon>
    </lineage>
</organism>
<feature type="domain" description="Amidohydrolase-related" evidence="1">
    <location>
        <begin position="54"/>
        <end position="403"/>
    </location>
</feature>
<dbReference type="CDD" id="cd01299">
    <property type="entry name" value="Met_dep_hydrolase_A"/>
    <property type="match status" value="1"/>
</dbReference>
<evidence type="ECO:0000313" key="3">
    <source>
        <dbReference type="Proteomes" id="UP001229244"/>
    </source>
</evidence>
<name>A0AAE3VNL0_9HYPH</name>
<dbReference type="InterPro" id="IPR032466">
    <property type="entry name" value="Metal_Hydrolase"/>
</dbReference>
<keyword evidence="3" id="KW-1185">Reference proteome</keyword>
<dbReference type="EMBL" id="JAUSUL010000001">
    <property type="protein sequence ID" value="MDQ0314950.1"/>
    <property type="molecule type" value="Genomic_DNA"/>
</dbReference>
<sequence length="408" mass="43827">MTSFLFENASVLDVEAGEILPDRSVLVRDGRIAEIADTKVSASDANAIDLKGKTLMPGLIDCHVHVTAFTANFAELARTSPFYVAAKAGEIMNGMLKRGFTTVRDVGGADHGLSRAVEEGVFDAPRLQFCGKALSQTGGHGDVRAPGVEAYDSAYCQPGLGYIVDGVPELRRAARGEIRRGAHLIKIMGGGGISSPTDRITSDQFSEEEIAAVVEEAEMANLYVAVHAYTARSIERCVKLGVRSIEHGNLATEQSIALMKEHGAILVPTLAIYRALVEEGVKAGLPEELVDKTYEVLDAGINAVEMAYKAGVPMAYGTDLLGIMHRRQLTEFGLRAEVVKPVDLVRAATINGARLIRREADLGLVKEGYLADMIVVDGNPLDDIGIMENPERSPKLVMKDGKVLVDQL</sequence>
<dbReference type="SUPFAM" id="SSF51556">
    <property type="entry name" value="Metallo-dependent hydrolases"/>
    <property type="match status" value="1"/>
</dbReference>
<dbReference type="PANTHER" id="PTHR43135">
    <property type="entry name" value="ALPHA-D-RIBOSE 1-METHYLPHOSPHONATE 5-TRIPHOSPHATE DIPHOSPHATASE"/>
    <property type="match status" value="1"/>
</dbReference>
<gene>
    <name evidence="2" type="ORF">J2S73_001387</name>
</gene>
<dbReference type="Pfam" id="PF01979">
    <property type="entry name" value="Amidohydro_1"/>
    <property type="match status" value="1"/>
</dbReference>
<reference evidence="2" key="1">
    <citation type="submission" date="2023-07" db="EMBL/GenBank/DDBJ databases">
        <title>Genomic Encyclopedia of Type Strains, Phase IV (KMG-IV): sequencing the most valuable type-strain genomes for metagenomic binning, comparative biology and taxonomic classification.</title>
        <authorList>
            <person name="Goeker M."/>
        </authorList>
    </citation>
    <scope>NUCLEOTIDE SEQUENCE</scope>
    <source>
        <strain evidence="2">DSM 21202</strain>
    </source>
</reference>
<dbReference type="Gene3D" id="2.30.40.10">
    <property type="entry name" value="Urease, subunit C, domain 1"/>
    <property type="match status" value="1"/>
</dbReference>
<dbReference type="SUPFAM" id="SSF51338">
    <property type="entry name" value="Composite domain of metallo-dependent hydrolases"/>
    <property type="match status" value="2"/>
</dbReference>
<dbReference type="Gene3D" id="3.20.20.140">
    <property type="entry name" value="Metal-dependent hydrolases"/>
    <property type="match status" value="1"/>
</dbReference>
<evidence type="ECO:0000259" key="1">
    <source>
        <dbReference type="Pfam" id="PF01979"/>
    </source>
</evidence>
<accession>A0AAE3VNL0</accession>
<comment type="caution">
    <text evidence="2">The sequence shown here is derived from an EMBL/GenBank/DDBJ whole genome shotgun (WGS) entry which is preliminary data.</text>
</comment>
<proteinExistence type="predicted"/>